<organism evidence="1">
    <name type="scientific">Salmonella enterica</name>
    <name type="common">Salmonella choleraesuis</name>
    <dbReference type="NCBI Taxonomy" id="28901"/>
    <lineage>
        <taxon>Bacteria</taxon>
        <taxon>Pseudomonadati</taxon>
        <taxon>Pseudomonadota</taxon>
        <taxon>Gammaproteobacteria</taxon>
        <taxon>Enterobacterales</taxon>
        <taxon>Enterobacteriaceae</taxon>
        <taxon>Salmonella</taxon>
    </lineage>
</organism>
<dbReference type="Pfam" id="PF07507">
    <property type="entry name" value="WavE"/>
    <property type="match status" value="1"/>
</dbReference>
<gene>
    <name evidence="1" type="ORF">CWV14_24230</name>
</gene>
<name>A0A5V5HM23_SALER</name>
<dbReference type="AlphaFoldDB" id="A0A5V5HM23"/>
<evidence type="ECO:0000313" key="1">
    <source>
        <dbReference type="EMBL" id="EBU4654725.1"/>
    </source>
</evidence>
<comment type="caution">
    <text evidence="1">The sequence shown here is derived from an EMBL/GenBank/DDBJ whole genome shotgun (WGS) entry which is preliminary data.</text>
</comment>
<protein>
    <recommendedName>
        <fullName evidence="2">WavE lipopolysaccharide synthesis</fullName>
    </recommendedName>
</protein>
<dbReference type="InterPro" id="IPR011122">
    <property type="entry name" value="WavE"/>
</dbReference>
<accession>A0A5V5HM23</accession>
<sequence>MANLDTRNLSVLFSGSEYKEFDIHYSVDSVRKNFPGCEVLLSTNDIGFYQKSLKKNIFDKIVFCEVGDELPCIKAPGMIDKSNFVNNNINKQVPTCLAGINAATHDVVLKIRTDQYLLNSNVLKFWNMLTDVPKRNAEKQGRIITTSVFSLNPRFRERILYHIADMMQFGYKSDLINYYSCPEYPFEYSVWYEYNKHNKYSTFEEKLFRSRYAVEQWLSLNYIFSDEAEFPVKYHNDCNPEMIFEYEYFFPDYFFIVHPEDIGLRNHTKFFDAKHQIDRECYSTFDSIRFIKSNYGIDLDPEGLYKNRREKEDDDEYVFSYGRIFDLSFKFGLIRFVVRNLPYKLKSEVKRLIRRNKKLKYDV</sequence>
<reference evidence="1" key="1">
    <citation type="submission" date="2018-07" db="EMBL/GenBank/DDBJ databases">
        <authorList>
            <consortium name="PulseNet: The National Subtyping Network for Foodborne Disease Surveillance"/>
            <person name="Tarr C.L."/>
            <person name="Trees E."/>
            <person name="Katz L.S."/>
            <person name="Carleton-Romer H.A."/>
            <person name="Stroika S."/>
            <person name="Kucerova Z."/>
            <person name="Roache K.F."/>
            <person name="Sabol A.L."/>
            <person name="Besser J."/>
            <person name="Gerner-Smidt P."/>
        </authorList>
    </citation>
    <scope>NUCLEOTIDE SEQUENCE</scope>
    <source>
        <strain evidence="1">PNUSAS029331</strain>
    </source>
</reference>
<proteinExistence type="predicted"/>
<dbReference type="EMBL" id="AAHCDH010000030">
    <property type="protein sequence ID" value="EBU4654725.1"/>
    <property type="molecule type" value="Genomic_DNA"/>
</dbReference>
<evidence type="ECO:0008006" key="2">
    <source>
        <dbReference type="Google" id="ProtNLM"/>
    </source>
</evidence>